<dbReference type="InterPro" id="IPR050111">
    <property type="entry name" value="C-type_lectin/snaclec_domain"/>
</dbReference>
<feature type="compositionally biased region" description="Low complexity" evidence="4">
    <location>
        <begin position="486"/>
        <end position="497"/>
    </location>
</feature>
<dbReference type="PRINTS" id="PR00313">
    <property type="entry name" value="CABNDNGRPT"/>
</dbReference>
<dbReference type="InterPro" id="IPR034007">
    <property type="entry name" value="CTLD_bac"/>
</dbReference>
<proteinExistence type="predicted"/>
<dbReference type="Gene3D" id="3.10.100.10">
    <property type="entry name" value="Mannose-Binding Protein A, subunit A"/>
    <property type="match status" value="2"/>
</dbReference>
<dbReference type="Proteomes" id="UP000767446">
    <property type="component" value="Unassembled WGS sequence"/>
</dbReference>
<dbReference type="SUPFAM" id="SSF56436">
    <property type="entry name" value="C-type lectin-like"/>
    <property type="match status" value="2"/>
</dbReference>
<dbReference type="GO" id="GO:0007154">
    <property type="term" value="P:cell communication"/>
    <property type="evidence" value="ECO:0007669"/>
    <property type="project" value="InterPro"/>
</dbReference>
<protein>
    <recommendedName>
        <fullName evidence="5">C-type lectin domain-containing protein</fullName>
    </recommendedName>
</protein>
<dbReference type="InterPro" id="IPR001343">
    <property type="entry name" value="Hemolysn_Ca-bd"/>
</dbReference>
<evidence type="ECO:0000259" key="5">
    <source>
        <dbReference type="PROSITE" id="PS50041"/>
    </source>
</evidence>
<dbReference type="InterPro" id="IPR016186">
    <property type="entry name" value="C-type_lectin-like/link_sf"/>
</dbReference>
<dbReference type="PROSITE" id="PS00330">
    <property type="entry name" value="HEMOLYSIN_CALCIUM"/>
    <property type="match status" value="3"/>
</dbReference>
<reference evidence="6" key="1">
    <citation type="submission" date="2021-02" db="EMBL/GenBank/DDBJ databases">
        <title>Metagenome analyses of Stigonema ocellatum DSM 106950, Chlorogloea purpurea SAG 13.99 and Gomphosphaeria aponina DSM 107014.</title>
        <authorList>
            <person name="Marter P."/>
            <person name="Huang S."/>
        </authorList>
    </citation>
    <scope>NUCLEOTIDE SEQUENCE</scope>
    <source>
        <strain evidence="6">JP213</strain>
    </source>
</reference>
<feature type="domain" description="C-type lectin" evidence="5">
    <location>
        <begin position="244"/>
        <end position="351"/>
    </location>
</feature>
<evidence type="ECO:0000256" key="2">
    <source>
        <dbReference type="ARBA" id="ARBA00022737"/>
    </source>
</evidence>
<dbReference type="Pfam" id="PF00059">
    <property type="entry name" value="Lectin_C"/>
    <property type="match status" value="2"/>
</dbReference>
<sequence length="719" mass="76085">MPSTYYLTDLATWTDAQAMALAMGGNLVTINDAAENELLVKAFGGQLAFWIGLNDAEKEGVWKWVSGEQVTYTNWYPGEPNNALNIEDYAHINLPPVSNSSGKWNDLPNNPDDLGVPEWSIDVRGIIEVKNAIPAISINDVNVIENNPLLEFPVATFTVKLSGVTDQPVVVIYYTKDGTAKAGADYTAVANSLVFNPGETVKTFTVPITEDGKAESSLETFDVVLSNPINATIGDGVGKGTIVDGTYEYFLSTEPSTWTDAQAMALAMGGNLVTINSAEENQFLVDTFGTTEAFWIGLNDVENEGVWKWVSGEEVTYTNWHPGEPNNALNIEDYAHINLPWVSNSSGKWNDFPNNPDDLGNPLLWSIIRGIVERVLIQGTNNNNTITGTDNREAIEGLGGNDNIIAKAGNDYLSGGDGNDNLDGGEGADVMQGGAGNDIYTVDDSKDQVIEAANQGTDAIKSSIAQTLPNNAENLTLTGTTNINGTGNTLDNTLTGNSGKNKLSGNTGNDKLDGKAGADTLIGGLGNDNYIVDSADIVTELAAQGTDLITTNTNYVLPINFENLILTGTAANGMGNELSNIVTGNASNNLLIGNGGSDTLDGKAGADILIGGVGNDFFVFNLPTERIDTILDFASGDKIRVDDTGFGGGLVPGVLPASRFVVGTKALDADDRFIYNADRFIYNVGALFYDVDGSGSTAQIQIATLIGAPTLAASDFVIF</sequence>
<dbReference type="SMART" id="SM00237">
    <property type="entry name" value="Calx_beta"/>
    <property type="match status" value="1"/>
</dbReference>
<dbReference type="PROSITE" id="PS50041">
    <property type="entry name" value="C_TYPE_LECTIN_2"/>
    <property type="match status" value="2"/>
</dbReference>
<keyword evidence="2" id="KW-0677">Repeat</keyword>
<name>A0A941GQX7_9CHRO</name>
<dbReference type="InterPro" id="IPR003644">
    <property type="entry name" value="Calx_beta"/>
</dbReference>
<dbReference type="InterPro" id="IPR011049">
    <property type="entry name" value="Serralysin-like_metalloprot_C"/>
</dbReference>
<dbReference type="PANTHER" id="PTHR22803">
    <property type="entry name" value="MANNOSE, PHOSPHOLIPASE, LECTIN RECEPTOR RELATED"/>
    <property type="match status" value="1"/>
</dbReference>
<gene>
    <name evidence="6" type="ORF">DSM107014_12500</name>
</gene>
<evidence type="ECO:0000313" key="6">
    <source>
        <dbReference type="EMBL" id="MBR8828699.1"/>
    </source>
</evidence>
<dbReference type="SUPFAM" id="SSF51120">
    <property type="entry name" value="beta-Roll"/>
    <property type="match status" value="3"/>
</dbReference>
<accession>A0A941GQX7</accession>
<dbReference type="CDD" id="cd03603">
    <property type="entry name" value="CLECT_VCBS"/>
    <property type="match status" value="2"/>
</dbReference>
<dbReference type="Gene3D" id="2.150.10.10">
    <property type="entry name" value="Serralysin-like metalloprotease, C-terminal"/>
    <property type="match status" value="1"/>
</dbReference>
<comment type="caution">
    <text evidence="6">The sequence shown here is derived from an EMBL/GenBank/DDBJ whole genome shotgun (WGS) entry which is preliminary data.</text>
</comment>
<keyword evidence="3" id="KW-0106">Calcium</keyword>
<dbReference type="Pfam" id="PF00353">
    <property type="entry name" value="HemolysinCabind"/>
    <property type="match status" value="3"/>
</dbReference>
<organism evidence="6 7">
    <name type="scientific">Gomphosphaeria aponina SAG 52.96 = DSM 107014</name>
    <dbReference type="NCBI Taxonomy" id="1521640"/>
    <lineage>
        <taxon>Bacteria</taxon>
        <taxon>Bacillati</taxon>
        <taxon>Cyanobacteriota</taxon>
        <taxon>Cyanophyceae</taxon>
        <taxon>Oscillatoriophycideae</taxon>
        <taxon>Chroococcales</taxon>
        <taxon>Gomphosphaeriaceae</taxon>
        <taxon>Gomphosphaeria</taxon>
    </lineage>
</organism>
<evidence type="ECO:0000256" key="1">
    <source>
        <dbReference type="ARBA" id="ARBA00022729"/>
    </source>
</evidence>
<dbReference type="GO" id="GO:0005509">
    <property type="term" value="F:calcium ion binding"/>
    <property type="evidence" value="ECO:0007669"/>
    <property type="project" value="InterPro"/>
</dbReference>
<dbReference type="Gene3D" id="2.60.40.2030">
    <property type="match status" value="1"/>
</dbReference>
<dbReference type="InterPro" id="IPR018511">
    <property type="entry name" value="Hemolysin-typ_Ca-bd_CS"/>
</dbReference>
<evidence type="ECO:0000256" key="4">
    <source>
        <dbReference type="SAM" id="MobiDB-lite"/>
    </source>
</evidence>
<dbReference type="SUPFAM" id="SSF141072">
    <property type="entry name" value="CalX-like"/>
    <property type="match status" value="1"/>
</dbReference>
<feature type="compositionally biased region" description="Polar residues" evidence="4">
    <location>
        <begin position="498"/>
        <end position="509"/>
    </location>
</feature>
<dbReference type="InterPro" id="IPR016187">
    <property type="entry name" value="CTDL_fold"/>
</dbReference>
<dbReference type="GO" id="GO:0016020">
    <property type="term" value="C:membrane"/>
    <property type="evidence" value="ECO:0007669"/>
    <property type="project" value="InterPro"/>
</dbReference>
<feature type="domain" description="C-type lectin" evidence="5">
    <location>
        <begin position="1"/>
        <end position="106"/>
    </location>
</feature>
<evidence type="ECO:0000313" key="7">
    <source>
        <dbReference type="Proteomes" id="UP000767446"/>
    </source>
</evidence>
<dbReference type="Pfam" id="PF03160">
    <property type="entry name" value="Calx-beta"/>
    <property type="match status" value="1"/>
</dbReference>
<dbReference type="AlphaFoldDB" id="A0A941GQX7"/>
<keyword evidence="1" id="KW-0732">Signal</keyword>
<evidence type="ECO:0000256" key="3">
    <source>
        <dbReference type="ARBA" id="ARBA00022837"/>
    </source>
</evidence>
<dbReference type="SMART" id="SM00034">
    <property type="entry name" value="CLECT"/>
    <property type="match status" value="2"/>
</dbReference>
<feature type="region of interest" description="Disordered" evidence="4">
    <location>
        <begin position="486"/>
        <end position="510"/>
    </location>
</feature>
<dbReference type="EMBL" id="JADQBC010000083">
    <property type="protein sequence ID" value="MBR8828699.1"/>
    <property type="molecule type" value="Genomic_DNA"/>
</dbReference>
<dbReference type="InterPro" id="IPR038081">
    <property type="entry name" value="CalX-like_sf"/>
</dbReference>
<dbReference type="InterPro" id="IPR001304">
    <property type="entry name" value="C-type_lectin-like"/>
</dbReference>